<name>A0A937RJ85_9ACTN</name>
<dbReference type="AlphaFoldDB" id="A0A937RJ85"/>
<gene>
    <name evidence="2" type="ORF">I7412_40225</name>
</gene>
<evidence type="ECO:0000259" key="1">
    <source>
        <dbReference type="Pfam" id="PF13577"/>
    </source>
</evidence>
<dbReference type="RefSeq" id="WP_203003421.1">
    <property type="nucleotide sequence ID" value="NZ_JADWYU010000118.1"/>
</dbReference>
<comment type="caution">
    <text evidence="2">The sequence shown here is derived from an EMBL/GenBank/DDBJ whole genome shotgun (WGS) entry which is preliminary data.</text>
</comment>
<dbReference type="EMBL" id="JAEACQ010000378">
    <property type="protein sequence ID" value="MBL7633276.1"/>
    <property type="molecule type" value="Genomic_DNA"/>
</dbReference>
<dbReference type="InterPro" id="IPR032710">
    <property type="entry name" value="NTF2-like_dom_sf"/>
</dbReference>
<accession>A0A937RJ85</accession>
<reference evidence="2" key="1">
    <citation type="submission" date="2020-12" db="EMBL/GenBank/DDBJ databases">
        <title>Genomic characterization of non-nitrogen-fixing Frankia strains.</title>
        <authorList>
            <person name="Carlos-Shanley C."/>
            <person name="Guerra T."/>
            <person name="Hahn D."/>
        </authorList>
    </citation>
    <scope>NUCLEOTIDE SEQUENCE</scope>
    <source>
        <strain evidence="2">CN6</strain>
    </source>
</reference>
<evidence type="ECO:0000313" key="3">
    <source>
        <dbReference type="Proteomes" id="UP000604475"/>
    </source>
</evidence>
<organism evidence="2 3">
    <name type="scientific">Frankia nepalensis</name>
    <dbReference type="NCBI Taxonomy" id="1836974"/>
    <lineage>
        <taxon>Bacteria</taxon>
        <taxon>Bacillati</taxon>
        <taxon>Actinomycetota</taxon>
        <taxon>Actinomycetes</taxon>
        <taxon>Frankiales</taxon>
        <taxon>Frankiaceae</taxon>
        <taxon>Frankia</taxon>
    </lineage>
</organism>
<dbReference type="Pfam" id="PF13577">
    <property type="entry name" value="SnoaL_4"/>
    <property type="match status" value="1"/>
</dbReference>
<protein>
    <submittedName>
        <fullName evidence="2">Nuclear transport factor 2 family protein</fullName>
    </submittedName>
</protein>
<feature type="domain" description="SnoaL-like" evidence="1">
    <location>
        <begin position="16"/>
        <end position="137"/>
    </location>
</feature>
<dbReference type="InterPro" id="IPR037401">
    <property type="entry name" value="SnoaL-like"/>
</dbReference>
<evidence type="ECO:0000313" key="2">
    <source>
        <dbReference type="EMBL" id="MBL7633276.1"/>
    </source>
</evidence>
<keyword evidence="3" id="KW-1185">Reference proteome</keyword>
<dbReference type="SUPFAM" id="SSF54427">
    <property type="entry name" value="NTF2-like"/>
    <property type="match status" value="1"/>
</dbReference>
<dbReference type="Gene3D" id="3.10.450.50">
    <property type="match status" value="1"/>
</dbReference>
<dbReference type="Proteomes" id="UP000604475">
    <property type="component" value="Unassembled WGS sequence"/>
</dbReference>
<sequence length="185" mass="20899">MTAETELEELRREIRYVKDRIEILDCVNKQARGHDRHDADLMTSVYAPDGIDEHGPDVNAGPEYGAWANARHSLVFADHLHNITTHTCEIDGDEAHAESYVIGTMAGKDGKTLAFMGGRYLDRLERRDGAWKITLRRCTIEWAFTADASFLNSGAFKGFLKGTWDTNDLSYARPLNLDTEPAVRW</sequence>
<proteinExistence type="predicted"/>